<evidence type="ECO:0000313" key="3">
    <source>
        <dbReference type="Proteomes" id="UP000646053"/>
    </source>
</evidence>
<accession>A0A8J7Z1T0</accession>
<gene>
    <name evidence="2" type="ORF">GS601_14490</name>
</gene>
<evidence type="ECO:0000256" key="1">
    <source>
        <dbReference type="SAM" id="SignalP"/>
    </source>
</evidence>
<proteinExistence type="predicted"/>
<dbReference type="InterPro" id="IPR025833">
    <property type="entry name" value="GDYXXLXY"/>
</dbReference>
<name>A0A8J7Z1T0_9CYAN</name>
<organism evidence="2 3">
    <name type="scientific">Myxacorys almedinensis A</name>
    <dbReference type="NCBI Taxonomy" id="2690445"/>
    <lineage>
        <taxon>Bacteria</taxon>
        <taxon>Bacillati</taxon>
        <taxon>Cyanobacteriota</taxon>
        <taxon>Cyanophyceae</taxon>
        <taxon>Leptolyngbyales</taxon>
        <taxon>Leptolyngbyaceae</taxon>
        <taxon>Myxacorys</taxon>
        <taxon>Myxacorys almedinensis</taxon>
    </lineage>
</organism>
<dbReference type="Pfam" id="PF14345">
    <property type="entry name" value="GDYXXLXY"/>
    <property type="match status" value="1"/>
</dbReference>
<dbReference type="Proteomes" id="UP000646053">
    <property type="component" value="Unassembled WGS sequence"/>
</dbReference>
<protein>
    <submittedName>
        <fullName evidence="2">Membrane-anchored protein</fullName>
    </submittedName>
</protein>
<feature type="signal peptide" evidence="1">
    <location>
        <begin position="1"/>
        <end position="29"/>
    </location>
</feature>
<keyword evidence="1" id="KW-0732">Signal</keyword>
<feature type="chain" id="PRO_5035247312" evidence="1">
    <location>
        <begin position="30"/>
        <end position="187"/>
    </location>
</feature>
<dbReference type="AlphaFoldDB" id="A0A8J7Z1T0"/>
<sequence length="187" mass="20874">MTLQPLRSRRFWIPLLVQLALIAAVPAQAVYTHLTGRTVVLQTAPIDPYDLLRGYSQTLGYDISTVNTLKKLPGGAIAQETPILYVILQRPAAQTSGRPAAWKPIRVSRDRPDALPDNQVALKGKVQYGQVDYGLSTYYLPETRRDEVNTAIVESQRKQSSVVEIKVDAQGNAVPLRLWVSDRAYEF</sequence>
<evidence type="ECO:0000313" key="2">
    <source>
        <dbReference type="EMBL" id="NDJ18487.1"/>
    </source>
</evidence>
<comment type="caution">
    <text evidence="2">The sequence shown here is derived from an EMBL/GenBank/DDBJ whole genome shotgun (WGS) entry which is preliminary data.</text>
</comment>
<keyword evidence="3" id="KW-1185">Reference proteome</keyword>
<dbReference type="EMBL" id="WVIE01000016">
    <property type="protein sequence ID" value="NDJ18487.1"/>
    <property type="molecule type" value="Genomic_DNA"/>
</dbReference>
<dbReference type="RefSeq" id="WP_162424011.1">
    <property type="nucleotide sequence ID" value="NZ_WVIE01000016.1"/>
</dbReference>
<reference evidence="2" key="1">
    <citation type="submission" date="2019-12" db="EMBL/GenBank/DDBJ databases">
        <title>High-Quality draft genome sequences of three cyanobacteria isolated from the limestone walls of the Old Cathedral of Coimbra.</title>
        <authorList>
            <person name="Tiago I."/>
            <person name="Soares F."/>
            <person name="Portugal A."/>
        </authorList>
    </citation>
    <scope>NUCLEOTIDE SEQUENCE</scope>
    <source>
        <strain evidence="2">A</strain>
    </source>
</reference>